<dbReference type="AlphaFoldDB" id="A0A975IMR9"/>
<dbReference type="GO" id="GO:0006574">
    <property type="term" value="P:L-valine catabolic process"/>
    <property type="evidence" value="ECO:0007669"/>
    <property type="project" value="TreeGrafter"/>
</dbReference>
<reference evidence="5" key="1">
    <citation type="submission" date="2021-03" db="EMBL/GenBank/DDBJ databases">
        <title>Agromyces archimandritus sp. nov., isolated from the cockroach Archimandrita tessellata.</title>
        <authorList>
            <person name="Guzman J."/>
            <person name="Ortuzar M."/>
            <person name="Poehlein A."/>
            <person name="Daniel R."/>
            <person name="Trujillo M."/>
            <person name="Vilcinskas A."/>
        </authorList>
    </citation>
    <scope>NUCLEOTIDE SEQUENCE</scope>
    <source>
        <strain evidence="5">G127AT</strain>
    </source>
</reference>
<dbReference type="EMBL" id="CP071696">
    <property type="protein sequence ID" value="QTX03454.1"/>
    <property type="molecule type" value="Genomic_DNA"/>
</dbReference>
<accession>A0A975IMR9</accession>
<sequence length="391" mass="41370">MPLASPTGAAGVGGCGYRGRVTDDILAAVADGVGHATLNRPKALNALSFAMLRELAGVMKAWVDDPEVGLVVLDGAGERGFSAGGDIRELRDFALEGRQEEAQAFFRAEYRLDDLIAEFPKPVVALMDGITMGGGIGLTGHATVRVVTERSRLAMPETRIGFTPDVGGSYLLSRAPGELGTYLGLNAATMDAADAIHAGFADVLVPSEHLGHLVQALAERADPGTPAEIVRLFDETPGQSRLALKRDWIDACYSASTVAGIIERLRALAAGERVGGVAAAESADPDAAANAASAADELEALSPTGLTFTLAAIRRARTLPELRDVFEQEFRLVTWFMRQHDLLEGIRAQVVDKDRNPKWSPASLAEVDAGLVQRVLTEAVAEPVWADRPAA</sequence>
<dbReference type="PANTHER" id="PTHR43176:SF3">
    <property type="entry name" value="3-HYDROXYISOBUTYRYL-COA HYDROLASE, MITOCHONDRIAL"/>
    <property type="match status" value="1"/>
</dbReference>
<dbReference type="Pfam" id="PF16113">
    <property type="entry name" value="ECH_2"/>
    <property type="match status" value="1"/>
</dbReference>
<evidence type="ECO:0000313" key="6">
    <source>
        <dbReference type="Proteomes" id="UP000671914"/>
    </source>
</evidence>
<dbReference type="NCBIfam" id="NF004127">
    <property type="entry name" value="PRK05617.1"/>
    <property type="match status" value="1"/>
</dbReference>
<dbReference type="Proteomes" id="UP000671914">
    <property type="component" value="Chromosome"/>
</dbReference>
<evidence type="ECO:0000256" key="2">
    <source>
        <dbReference type="ARBA" id="ARBA00011915"/>
    </source>
</evidence>
<organism evidence="5 6">
    <name type="scientific">Agromyces archimandritae</name>
    <dbReference type="NCBI Taxonomy" id="2781962"/>
    <lineage>
        <taxon>Bacteria</taxon>
        <taxon>Bacillati</taxon>
        <taxon>Actinomycetota</taxon>
        <taxon>Actinomycetes</taxon>
        <taxon>Micrococcales</taxon>
        <taxon>Microbacteriaceae</taxon>
        <taxon>Agromyces</taxon>
    </lineage>
</organism>
<dbReference type="InterPro" id="IPR029045">
    <property type="entry name" value="ClpP/crotonase-like_dom_sf"/>
</dbReference>
<name>A0A975IMR9_9MICO</name>
<dbReference type="Gene3D" id="3.90.226.10">
    <property type="entry name" value="2-enoyl-CoA Hydratase, Chain A, domain 1"/>
    <property type="match status" value="1"/>
</dbReference>
<dbReference type="CDD" id="cd06558">
    <property type="entry name" value="crotonase-like"/>
    <property type="match status" value="1"/>
</dbReference>
<dbReference type="GO" id="GO:0003860">
    <property type="term" value="F:3-hydroxyisobutyryl-CoA hydrolase activity"/>
    <property type="evidence" value="ECO:0007669"/>
    <property type="project" value="UniProtKB-EC"/>
</dbReference>
<dbReference type="InterPro" id="IPR045004">
    <property type="entry name" value="ECH_dom"/>
</dbReference>
<dbReference type="SUPFAM" id="SSF52096">
    <property type="entry name" value="ClpP/crotonase"/>
    <property type="match status" value="1"/>
</dbReference>
<dbReference type="PANTHER" id="PTHR43176">
    <property type="entry name" value="3-HYDROXYISOBUTYRYL-COA HYDROLASE-RELATED"/>
    <property type="match status" value="1"/>
</dbReference>
<dbReference type="EC" id="3.1.2.4" evidence="2"/>
<evidence type="ECO:0000256" key="3">
    <source>
        <dbReference type="ARBA" id="ARBA00022801"/>
    </source>
</evidence>
<comment type="catalytic activity">
    <reaction evidence="1">
        <text>3-hydroxy-2-methylpropanoyl-CoA + H2O = 3-hydroxy-2-methylpropanoate + CoA + H(+)</text>
        <dbReference type="Rhea" id="RHEA:20888"/>
        <dbReference type="ChEBI" id="CHEBI:11805"/>
        <dbReference type="ChEBI" id="CHEBI:15377"/>
        <dbReference type="ChEBI" id="CHEBI:15378"/>
        <dbReference type="ChEBI" id="CHEBI:57287"/>
        <dbReference type="ChEBI" id="CHEBI:57340"/>
        <dbReference type="EC" id="3.1.2.4"/>
    </reaction>
</comment>
<dbReference type="GO" id="GO:0005829">
    <property type="term" value="C:cytosol"/>
    <property type="evidence" value="ECO:0007669"/>
    <property type="project" value="TreeGrafter"/>
</dbReference>
<keyword evidence="6" id="KW-1185">Reference proteome</keyword>
<gene>
    <name evidence="5" type="ORF">G127AT_08750</name>
</gene>
<protein>
    <recommendedName>
        <fullName evidence="2">3-hydroxyisobutyryl-CoA hydrolase</fullName>
        <ecNumber evidence="2">3.1.2.4</ecNumber>
    </recommendedName>
</protein>
<dbReference type="InterPro" id="IPR032259">
    <property type="entry name" value="HIBYL-CoA-H"/>
</dbReference>
<dbReference type="KEGG" id="aarc:G127AT_08750"/>
<proteinExistence type="predicted"/>
<keyword evidence="3" id="KW-0378">Hydrolase</keyword>
<evidence type="ECO:0000313" key="5">
    <source>
        <dbReference type="EMBL" id="QTX03454.1"/>
    </source>
</evidence>
<feature type="domain" description="Enoyl-CoA hydratase/isomerase" evidence="4">
    <location>
        <begin position="33"/>
        <end position="375"/>
    </location>
</feature>
<evidence type="ECO:0000259" key="4">
    <source>
        <dbReference type="Pfam" id="PF16113"/>
    </source>
</evidence>
<evidence type="ECO:0000256" key="1">
    <source>
        <dbReference type="ARBA" id="ARBA00001709"/>
    </source>
</evidence>